<dbReference type="EMBL" id="JBHUKU010000028">
    <property type="protein sequence ID" value="MFD2464811.1"/>
    <property type="molecule type" value="Genomic_DNA"/>
</dbReference>
<comment type="caution">
    <text evidence="3">The sequence shown here is derived from an EMBL/GenBank/DDBJ whole genome shotgun (WGS) entry which is preliminary data.</text>
</comment>
<gene>
    <name evidence="3" type="ORF">ACFSYJ_39770</name>
</gene>
<proteinExistence type="predicted"/>
<feature type="compositionally biased region" description="Polar residues" evidence="1">
    <location>
        <begin position="396"/>
        <end position="409"/>
    </location>
</feature>
<dbReference type="Proteomes" id="UP001597419">
    <property type="component" value="Unassembled WGS sequence"/>
</dbReference>
<evidence type="ECO:0000313" key="3">
    <source>
        <dbReference type="EMBL" id="MFD2464811.1"/>
    </source>
</evidence>
<feature type="region of interest" description="Disordered" evidence="1">
    <location>
        <begin position="396"/>
        <end position="418"/>
    </location>
</feature>
<keyword evidence="4" id="KW-1185">Reference proteome</keyword>
<dbReference type="InterPro" id="IPR003870">
    <property type="entry name" value="DUF222"/>
</dbReference>
<protein>
    <submittedName>
        <fullName evidence="3">DUF222 domain-containing protein</fullName>
    </submittedName>
</protein>
<organism evidence="3 4">
    <name type="scientific">Amycolatopsis samaneae</name>
    <dbReference type="NCBI Taxonomy" id="664691"/>
    <lineage>
        <taxon>Bacteria</taxon>
        <taxon>Bacillati</taxon>
        <taxon>Actinomycetota</taxon>
        <taxon>Actinomycetes</taxon>
        <taxon>Pseudonocardiales</taxon>
        <taxon>Pseudonocardiaceae</taxon>
        <taxon>Amycolatopsis</taxon>
    </lineage>
</organism>
<sequence>MTPSPRPMRDTRDTDEQEQPASSAFMRRAIRADPRVLRRMHDDTILQVAQDANAEIARLQALQLRCIAEFTRRHRDSQSAITEIATTLSITESHANTMVSAAEALTVRLPRTLQLMDDGALDLFRATKVTDATSWLSDEHAAIVDALMSNRLPGKNASQVRKAATHAATKVDPDGAAHRGARRRAERRVVLRHNAAGVSHLSIDNAPAEKATAAYLRVDRAARALKTPDERRTLEQLRADVALDLLLDADGGREERAEIFLYMDLATYLGVNDNPVEMAGNGHIPATLARRIAAGPDTALRRIITDPMTGQMIELGSARYRPTPDMDEFVRVRDRECRQPGCTRPAQNCGVENTQTRNGASTETALSKPVTLCARHRRLKRHANWRYEVSSDDLLTVSTPTGRTQSSSAPPFHDPRPE</sequence>
<reference evidence="4" key="1">
    <citation type="journal article" date="2019" name="Int. J. Syst. Evol. Microbiol.">
        <title>The Global Catalogue of Microorganisms (GCM) 10K type strain sequencing project: providing services to taxonomists for standard genome sequencing and annotation.</title>
        <authorList>
            <consortium name="The Broad Institute Genomics Platform"/>
            <consortium name="The Broad Institute Genome Sequencing Center for Infectious Disease"/>
            <person name="Wu L."/>
            <person name="Ma J."/>
        </authorList>
    </citation>
    <scope>NUCLEOTIDE SEQUENCE [LARGE SCALE GENOMIC DNA]</scope>
    <source>
        <strain evidence="4">CGMCC 4.7643</strain>
    </source>
</reference>
<evidence type="ECO:0000259" key="2">
    <source>
        <dbReference type="Pfam" id="PF02720"/>
    </source>
</evidence>
<evidence type="ECO:0000313" key="4">
    <source>
        <dbReference type="Proteomes" id="UP001597419"/>
    </source>
</evidence>
<accession>A0ABW5GVF8</accession>
<feature type="domain" description="DUF222" evidence="2">
    <location>
        <begin position="48"/>
        <end position="334"/>
    </location>
</feature>
<dbReference type="Pfam" id="PF02720">
    <property type="entry name" value="DUF222"/>
    <property type="match status" value="1"/>
</dbReference>
<dbReference type="RefSeq" id="WP_345399794.1">
    <property type="nucleotide sequence ID" value="NZ_BAABHG010000010.1"/>
</dbReference>
<evidence type="ECO:0000256" key="1">
    <source>
        <dbReference type="SAM" id="MobiDB-lite"/>
    </source>
</evidence>
<name>A0ABW5GVF8_9PSEU</name>
<feature type="region of interest" description="Disordered" evidence="1">
    <location>
        <begin position="1"/>
        <end position="23"/>
    </location>
</feature>